<dbReference type="AlphaFoldDB" id="A0A090X156"/>
<evidence type="ECO:0000313" key="1">
    <source>
        <dbReference type="EMBL" id="GAL82438.1"/>
    </source>
</evidence>
<proteinExistence type="predicted"/>
<reference evidence="1 2" key="1">
    <citation type="journal article" date="2014" name="Genome Announc.">
        <title>Draft Genome Sequences of Marine Flavobacterium Algibacter lectus Strains SS8 and NR4.</title>
        <authorList>
            <person name="Takatani N."/>
            <person name="Nakanishi M."/>
            <person name="Meirelles P."/>
            <person name="Mino S."/>
            <person name="Suda W."/>
            <person name="Oshima K."/>
            <person name="Hattori M."/>
            <person name="Ohkuma M."/>
            <person name="Hosokawa M."/>
            <person name="Miyashita K."/>
            <person name="Thompson F.L."/>
            <person name="Niwa A."/>
            <person name="Sawabe T."/>
            <person name="Sawabe T."/>
        </authorList>
    </citation>
    <scope>NUCLEOTIDE SEQUENCE [LARGE SCALE GENOMIC DNA]</scope>
    <source>
        <strain evidence="2">JCM19274</strain>
    </source>
</reference>
<gene>
    <name evidence="1" type="ORF">JCM19274_2955</name>
</gene>
<organism evidence="1 2">
    <name type="scientific">Algibacter lectus</name>
    <dbReference type="NCBI Taxonomy" id="221126"/>
    <lineage>
        <taxon>Bacteria</taxon>
        <taxon>Pseudomonadati</taxon>
        <taxon>Bacteroidota</taxon>
        <taxon>Flavobacteriia</taxon>
        <taxon>Flavobacteriales</taxon>
        <taxon>Flavobacteriaceae</taxon>
        <taxon>Algibacter</taxon>
    </lineage>
</organism>
<protein>
    <submittedName>
        <fullName evidence="1">Uncharacterized protein</fullName>
    </submittedName>
</protein>
<accession>A0A090X156</accession>
<dbReference type="Proteomes" id="UP000029643">
    <property type="component" value="Unassembled WGS sequence"/>
</dbReference>
<sequence length="52" mass="6178">MTFHNLQTVKKLFEGFELLYFEETAKNGKTLSGKEKFWHVFHVVAKKHHSTK</sequence>
<dbReference type="STRING" id="221126.SAMN04489722_101230"/>
<name>A0A090X156_9FLAO</name>
<evidence type="ECO:0000313" key="2">
    <source>
        <dbReference type="Proteomes" id="UP000029643"/>
    </source>
</evidence>
<dbReference type="EMBL" id="BBNU01000029">
    <property type="protein sequence ID" value="GAL82438.1"/>
    <property type="molecule type" value="Genomic_DNA"/>
</dbReference>
<comment type="caution">
    <text evidence="1">The sequence shown here is derived from an EMBL/GenBank/DDBJ whole genome shotgun (WGS) entry which is preliminary data.</text>
</comment>